<sequence>MQGTAVVEKQQHKSHRDKHKAVVQPPPPLTRSSGRTTAAGSSGGSEGAAAAVMARSTRQQQTGSQGDTQDQPQPVHNTRRRAGSLVKSLPSRTRTKATPPPQGSQSAQSSPKQGAGESHNTRFAQSRRAGAAAATAASTSQSPAPLVLPDLPPAPVESVKPEPVSAAPSFSMPENAPPGYRPASMRPPLSRIPAFPLVDSYVPDTTSSDRRHPRQFIPDQLGFPTPEMEAKVRKEDREDKLLMATCAVLHAFENRALCPKEVAEVMLERNWLKNACVRSLYLHFGVLTPPHSRSGTTPFAHVSTCIRSHVSRASAAQPPYTPLLVPFELVGALTAEEVRAVGLHAEQRPAVKRGTLWYLNPQVFGPGVGADDPFVRCRREAGLAPSDKDGLYVRGLVPLQHNPAPLPPALALSSTLFNTPQDEADAMGGDEEGMGRGKRKRRASSAMMAAMGAPATPGPGPSPLGSGSSTPVAIPAAPRVPAGALAGPPGGGGGGHRRSQSFGGPSSAPVRSGIPKLKLRLTSLDEVDDSDGHTGEAAEWRRKNKKKVRRAGSEGLSRAGSVESNAIDDDDDDAYSTSSLPYRSSTFSSASSSALLAQSLLAASTPGSTARTPNLDTSLAPHTAVSPEILSLAHSSGTSFPFARPVTTPLHLSASAPNIFSHHFTHAPSPPDVVMDDAPSPSATDSRPTTSAGLATAVTPPSDSPTSEDDFHEAMLRGDDFDFEWGSESYTTAGTGASSVEASATIGAAVVSDASEEAQAELLAKAFEQQAAVMERRKEAQAGRERERAVTPAAGQEASVDTPATTPRSPGKELQEDAEEVKVGAGEKKVLEEEGIEVVKGPLGTISQIGMRVTLCGGLSGADDDDREDGDVVIVASRSHVKQEAPSSDPAQSTDTLINLAAHESPTHKSDSAHLIAPPPSPLPLDLSPMPALNNAFAAVDFDFVGHEEVERSQDGFGYIHDVDLADDEEEGEEDEIVTVKVEDDEPEMAVSSAPSSRASSAVPAFDTRLLASVRAGSAGSSSSDSDAFDPMTFVSPSTLATGLPVPQPAPSPPEMTDWSLSMDMLDDIDAEHAAPVDLMAPETIGLEELDLAWAGDDEEGSPPAPIPKPSPRIGGGLTLTVPRSSATAFLTGSSHPHSPHRFTSPIPSPRRTSSSRVPVLADFGKMGGRGAASPAPPALSRTSSSATIFAGSTQRGSSNLSSSPKSASSNVVMEPVIPLEPLVVATIIQRGIVVFSVEVTDLATARTMPLLRRLDTDYINATVLLQAALSSPLERASALAGLLVKTDTFRVPAASDAGVEGTWIPISVARDFLAAHAKQLGHLSSFLGDDLAAHFPEPVPTMRSSGKSSLEQKGAKDPNVAVLGSPSFEGAELLRRCGPPGVVRRVSSTSPATPPAAALFHDVQLNEDDEEEQSDEDEREVSSSPPPPRTRRSTAAARSTRRSSVVKPAPVTEQSPPRRSTRRQSAAAAAAGR</sequence>
<feature type="compositionally biased region" description="Low complexity" evidence="2">
    <location>
        <begin position="1142"/>
        <end position="1160"/>
    </location>
</feature>
<gene>
    <name evidence="4" type="primary">FGENESH: predicted gene_7.204</name>
    <name evidence="4" type="ORF">BN2166_0038190</name>
</gene>
<dbReference type="InterPro" id="IPR003163">
    <property type="entry name" value="Tscrpt_reg_HTH_APSES-type"/>
</dbReference>
<feature type="compositionally biased region" description="Low complexity" evidence="2">
    <location>
        <begin position="1455"/>
        <end position="1474"/>
    </location>
</feature>
<feature type="region of interest" description="Disordered" evidence="2">
    <location>
        <begin position="420"/>
        <end position="513"/>
    </location>
</feature>
<feature type="compositionally biased region" description="Acidic residues" evidence="2">
    <location>
        <begin position="422"/>
        <end position="432"/>
    </location>
</feature>
<feature type="region of interest" description="Disordered" evidence="2">
    <location>
        <begin position="1096"/>
        <end position="1185"/>
    </location>
</feature>
<evidence type="ECO:0000256" key="2">
    <source>
        <dbReference type="SAM" id="MobiDB-lite"/>
    </source>
</evidence>
<accession>A0A0K3CG96</accession>
<feature type="region of interest" description="Disordered" evidence="2">
    <location>
        <begin position="779"/>
        <end position="823"/>
    </location>
</feature>
<feature type="domain" description="HTH APSES-type" evidence="3">
    <location>
        <begin position="1225"/>
        <end position="1339"/>
    </location>
</feature>
<evidence type="ECO:0000313" key="4">
    <source>
        <dbReference type="EMBL" id="CTR07958.1"/>
    </source>
</evidence>
<feature type="region of interest" description="Disordered" evidence="2">
    <location>
        <begin position="670"/>
        <end position="711"/>
    </location>
</feature>
<feature type="compositionally biased region" description="Polar residues" evidence="2">
    <location>
        <begin position="1343"/>
        <end position="1352"/>
    </location>
</feature>
<feature type="region of interest" description="Disordered" evidence="2">
    <location>
        <begin position="1383"/>
        <end position="1474"/>
    </location>
</feature>
<feature type="compositionally biased region" description="Low complexity" evidence="2">
    <location>
        <begin position="1383"/>
        <end position="1399"/>
    </location>
</feature>
<dbReference type="PROSITE" id="PS51299">
    <property type="entry name" value="HTH_APSES"/>
    <property type="match status" value="1"/>
</dbReference>
<keyword evidence="1" id="KW-0945">Host-virus interaction</keyword>
<protein>
    <submittedName>
        <fullName evidence="4">FGENESH: predicted gene_7.204 protein</fullName>
    </submittedName>
</protein>
<dbReference type="OMA" id="AWENEIR"/>
<feature type="compositionally biased region" description="Low complexity" evidence="2">
    <location>
        <begin position="124"/>
        <end position="149"/>
    </location>
</feature>
<feature type="compositionally biased region" description="Basic residues" evidence="2">
    <location>
        <begin position="12"/>
        <end position="21"/>
    </location>
</feature>
<dbReference type="SUPFAM" id="SSF54616">
    <property type="entry name" value="DNA-binding domain of Mlu1-box binding protein MBP1"/>
    <property type="match status" value="1"/>
</dbReference>
<dbReference type="EMBL" id="CWKI01000007">
    <property type="protein sequence ID" value="CTR07958.1"/>
    <property type="molecule type" value="Genomic_DNA"/>
</dbReference>
<feature type="compositionally biased region" description="Low complexity" evidence="2">
    <location>
        <begin position="444"/>
        <end position="455"/>
    </location>
</feature>
<feature type="compositionally biased region" description="Basic and acidic residues" evidence="2">
    <location>
        <begin position="779"/>
        <end position="789"/>
    </location>
</feature>
<dbReference type="PANTHER" id="PTHR13037:SF24">
    <property type="entry name" value="POLYCOMB PROTEIN PCL-RELATED"/>
    <property type="match status" value="1"/>
</dbReference>
<feature type="compositionally biased region" description="Low complexity" evidence="2">
    <location>
        <begin position="463"/>
        <end position="487"/>
    </location>
</feature>
<feature type="compositionally biased region" description="Low complexity" evidence="2">
    <location>
        <begin position="47"/>
        <end position="74"/>
    </location>
</feature>
<dbReference type="GO" id="GO:0003677">
    <property type="term" value="F:DNA binding"/>
    <property type="evidence" value="ECO:0007669"/>
    <property type="project" value="InterPro"/>
</dbReference>
<feature type="region of interest" description="Disordered" evidence="2">
    <location>
        <begin position="1"/>
        <end position="173"/>
    </location>
</feature>
<feature type="compositionally biased region" description="Low complexity" evidence="2">
    <location>
        <begin position="1434"/>
        <end position="1447"/>
    </location>
</feature>
<evidence type="ECO:0000256" key="1">
    <source>
        <dbReference type="ARBA" id="ARBA00022581"/>
    </source>
</evidence>
<feature type="compositionally biased region" description="Acidic residues" evidence="2">
    <location>
        <begin position="1406"/>
        <end position="1420"/>
    </location>
</feature>
<feature type="region of interest" description="Disordered" evidence="2">
    <location>
        <begin position="1339"/>
        <end position="1363"/>
    </location>
</feature>
<reference evidence="4 5" key="1">
    <citation type="submission" date="2015-07" db="EMBL/GenBank/DDBJ databases">
        <authorList>
            <person name="Cajimat M.N.B."/>
            <person name="Milazzo M.L."/>
            <person name="Fulhorst C.F."/>
        </authorList>
    </citation>
    <scope>NUCLEOTIDE SEQUENCE [LARGE SCALE GENOMIC DNA]</scope>
    <source>
        <strain evidence="4">Single colony</strain>
    </source>
</reference>
<dbReference type="InterPro" id="IPR036887">
    <property type="entry name" value="HTH_APSES_sf"/>
</dbReference>
<feature type="region of interest" description="Disordered" evidence="2">
    <location>
        <begin position="526"/>
        <end position="573"/>
    </location>
</feature>
<feature type="compositionally biased region" description="Low complexity" evidence="2">
    <location>
        <begin position="103"/>
        <end position="116"/>
    </location>
</feature>
<evidence type="ECO:0000259" key="3">
    <source>
        <dbReference type="PROSITE" id="PS51299"/>
    </source>
</evidence>
<feature type="region of interest" description="Disordered" evidence="2">
    <location>
        <begin position="204"/>
        <end position="223"/>
    </location>
</feature>
<dbReference type="Gene3D" id="3.10.260.10">
    <property type="entry name" value="Transcription regulator HTH, APSES-type DNA-binding domain"/>
    <property type="match status" value="1"/>
</dbReference>
<dbReference type="Proteomes" id="UP000199069">
    <property type="component" value="Unassembled WGS sequence"/>
</dbReference>
<name>A0A0K3CG96_RHOTO</name>
<organism evidence="4 5">
    <name type="scientific">Rhodotorula toruloides</name>
    <name type="common">Yeast</name>
    <name type="synonym">Rhodosporidium toruloides</name>
    <dbReference type="NCBI Taxonomy" id="5286"/>
    <lineage>
        <taxon>Eukaryota</taxon>
        <taxon>Fungi</taxon>
        <taxon>Dikarya</taxon>
        <taxon>Basidiomycota</taxon>
        <taxon>Pucciniomycotina</taxon>
        <taxon>Microbotryomycetes</taxon>
        <taxon>Sporidiobolales</taxon>
        <taxon>Sporidiobolaceae</taxon>
        <taxon>Rhodotorula</taxon>
    </lineage>
</organism>
<feature type="compositionally biased region" description="Polar residues" evidence="2">
    <location>
        <begin position="1122"/>
        <end position="1137"/>
    </location>
</feature>
<dbReference type="PANTHER" id="PTHR13037">
    <property type="entry name" value="FORMIN"/>
    <property type="match status" value="1"/>
</dbReference>
<evidence type="ECO:0000313" key="5">
    <source>
        <dbReference type="Proteomes" id="UP000199069"/>
    </source>
</evidence>
<feature type="compositionally biased region" description="Basic and acidic residues" evidence="2">
    <location>
        <begin position="530"/>
        <end position="541"/>
    </location>
</feature>
<proteinExistence type="predicted"/>
<feature type="compositionally biased region" description="Polar residues" evidence="2">
    <location>
        <begin position="681"/>
        <end position="705"/>
    </location>
</feature>
<feature type="compositionally biased region" description="Low complexity" evidence="2">
    <location>
        <begin position="30"/>
        <end position="40"/>
    </location>
</feature>
<keyword evidence="5" id="KW-1185">Reference proteome</keyword>
<feature type="compositionally biased region" description="Basic and acidic residues" evidence="2">
    <location>
        <begin position="810"/>
        <end position="823"/>
    </location>
</feature>
<dbReference type="STRING" id="5286.A0A0K3CG96"/>